<dbReference type="Pfam" id="PF00425">
    <property type="entry name" value="Chorismate_bind"/>
    <property type="match status" value="1"/>
</dbReference>
<name>A0A3N5CED8_9BACL</name>
<comment type="caution">
    <text evidence="2">The sequence shown here is derived from an EMBL/GenBank/DDBJ whole genome shotgun (WGS) entry which is preliminary data.</text>
</comment>
<dbReference type="Pfam" id="PF01063">
    <property type="entry name" value="Aminotran_4"/>
    <property type="match status" value="1"/>
</dbReference>
<dbReference type="InterPro" id="IPR019999">
    <property type="entry name" value="Anth_synth_I-like"/>
</dbReference>
<evidence type="ECO:0000313" key="3">
    <source>
        <dbReference type="Proteomes" id="UP000277108"/>
    </source>
</evidence>
<dbReference type="GO" id="GO:0046820">
    <property type="term" value="F:4-amino-4-deoxychorismate synthase activity"/>
    <property type="evidence" value="ECO:0007669"/>
    <property type="project" value="TreeGrafter"/>
</dbReference>
<evidence type="ECO:0000313" key="2">
    <source>
        <dbReference type="EMBL" id="RPF57435.1"/>
    </source>
</evidence>
<dbReference type="GO" id="GO:0016829">
    <property type="term" value="F:lyase activity"/>
    <property type="evidence" value="ECO:0007669"/>
    <property type="project" value="UniProtKB-KW"/>
</dbReference>
<reference evidence="2 3" key="1">
    <citation type="submission" date="2018-11" db="EMBL/GenBank/DDBJ databases">
        <title>Genomic Encyclopedia of Type Strains, Phase IV (KMG-IV): sequencing the most valuable type-strain genomes for metagenomic binning, comparative biology and taxonomic classification.</title>
        <authorList>
            <person name="Goeker M."/>
        </authorList>
    </citation>
    <scope>NUCLEOTIDE SEQUENCE [LARGE SCALE GENOMIC DNA]</scope>
    <source>
        <strain evidence="2 3">DSM 29158</strain>
    </source>
</reference>
<dbReference type="RefSeq" id="WP_170152725.1">
    <property type="nucleotide sequence ID" value="NZ_RKRK01000002.1"/>
</dbReference>
<dbReference type="EMBL" id="RKRK01000002">
    <property type="protein sequence ID" value="RPF57435.1"/>
    <property type="molecule type" value="Genomic_DNA"/>
</dbReference>
<keyword evidence="3" id="KW-1185">Reference proteome</keyword>
<keyword evidence="2" id="KW-0456">Lyase</keyword>
<dbReference type="GO" id="GO:0000162">
    <property type="term" value="P:L-tryptophan biosynthetic process"/>
    <property type="evidence" value="ECO:0007669"/>
    <property type="project" value="TreeGrafter"/>
</dbReference>
<dbReference type="InterPro" id="IPR015890">
    <property type="entry name" value="Chorismate_C"/>
</dbReference>
<sequence>MSYAIIQYPQMDKPLYFVDSIDSFCCEFSDAHSFQYFCEKAEKYQSQGLYVIMLLDYEVGELLNGIELNNQHSSAPQGEKQHGNRPIAHCIVYDEAVSKYEFYQNKTVKKTRKNYQQEGTDHHFEWTQSDAQLKESIEMVKSYISEGYTYQVNFTTRLQSQWKVCPFTFFEHALERKDGEYMSYIFDDKHHRHIISLSPELFFTLDEVKNTIVTSPMKGTLSKNKEPQLLRDSIKDRAENVMIVDLLRNDLSKISGVKSVHVDPLFEVKSYPTIWQMISTITAKYSNQVSLYDVLNQLFPCGSITGAPKYSTMNFIKQIEPIHRGIYCGSIGILLPKGESIFNVAIRTLEIKDDTATYGVGAGITINSNADAEVEEFKDKTKVLDQLKLSPLYYIETFKSDDVENIPLHIDRLERSSKVNQDVLLNRLKKQLEEHLTDDAHTVRMTVTNSGNIDFDHRLLPSIDGENTIRFSTLPILKSSLTSIKTNRRYRFPQRSNEQNYYVYYNEEGMIVECDIGNIIYCINDVWYTPSIEAGALPGIQRQKMLEQHSIFVKDIHVNEFIDLAISQINNIKIINSLRGTVNLHHIKID</sequence>
<dbReference type="SUPFAM" id="SSF56322">
    <property type="entry name" value="ADC synthase"/>
    <property type="match status" value="1"/>
</dbReference>
<dbReference type="PANTHER" id="PTHR11236:SF50">
    <property type="entry name" value="AMINODEOXYCHORISMATE SYNTHASE COMPONENT 1"/>
    <property type="match status" value="1"/>
</dbReference>
<dbReference type="InterPro" id="IPR043132">
    <property type="entry name" value="BCAT-like_C"/>
</dbReference>
<protein>
    <submittedName>
        <fullName evidence="2">Para-aminobenzoate synthetase/4-amino-4-deoxychorismate lyase</fullName>
    </submittedName>
</protein>
<dbReference type="PANTHER" id="PTHR11236">
    <property type="entry name" value="AMINOBENZOATE/ANTHRANILATE SYNTHASE"/>
    <property type="match status" value="1"/>
</dbReference>
<dbReference type="SUPFAM" id="SSF56752">
    <property type="entry name" value="D-aminoacid aminotransferase-like PLP-dependent enzymes"/>
    <property type="match status" value="1"/>
</dbReference>
<dbReference type="Proteomes" id="UP000277108">
    <property type="component" value="Unassembled WGS sequence"/>
</dbReference>
<gene>
    <name evidence="2" type="ORF">EDD62_0053</name>
</gene>
<evidence type="ECO:0000259" key="1">
    <source>
        <dbReference type="Pfam" id="PF00425"/>
    </source>
</evidence>
<feature type="domain" description="Chorismate-utilising enzyme C-terminal" evidence="1">
    <location>
        <begin position="132"/>
        <end position="380"/>
    </location>
</feature>
<accession>A0A3N5CED8</accession>
<dbReference type="InterPro" id="IPR036038">
    <property type="entry name" value="Aminotransferase-like"/>
</dbReference>
<proteinExistence type="predicted"/>
<dbReference type="PRINTS" id="PR00095">
    <property type="entry name" value="ANTSNTHASEI"/>
</dbReference>
<organism evidence="2 3">
    <name type="scientific">Abyssicoccus albus</name>
    <dbReference type="NCBI Taxonomy" id="1817405"/>
    <lineage>
        <taxon>Bacteria</taxon>
        <taxon>Bacillati</taxon>
        <taxon>Bacillota</taxon>
        <taxon>Bacilli</taxon>
        <taxon>Bacillales</taxon>
        <taxon>Abyssicoccaceae</taxon>
    </lineage>
</organism>
<dbReference type="InterPro" id="IPR005801">
    <property type="entry name" value="ADC_synthase"/>
</dbReference>
<dbReference type="AlphaFoldDB" id="A0A3N5CED8"/>
<dbReference type="InterPro" id="IPR001544">
    <property type="entry name" value="Aminotrans_IV"/>
</dbReference>
<dbReference type="Gene3D" id="3.60.120.10">
    <property type="entry name" value="Anthranilate synthase"/>
    <property type="match status" value="1"/>
</dbReference>
<dbReference type="Gene3D" id="3.20.10.10">
    <property type="entry name" value="D-amino Acid Aminotransferase, subunit A, domain 2"/>
    <property type="match status" value="1"/>
</dbReference>